<protein>
    <submittedName>
        <fullName evidence="1">Type IV pilus assembly protein PilM, nonfunctional</fullName>
    </submittedName>
</protein>
<name>A0A0G0DGN9_9BACT</name>
<organism evidence="1 2">
    <name type="scientific">Candidatus Nomurabacteria bacterium GW2011_GWC2_35_8</name>
    <dbReference type="NCBI Taxonomy" id="1618752"/>
    <lineage>
        <taxon>Bacteria</taxon>
        <taxon>Candidatus Nomuraibacteriota</taxon>
    </lineage>
</organism>
<reference evidence="1 2" key="1">
    <citation type="journal article" date="2015" name="Nature">
        <title>rRNA introns, odd ribosomes, and small enigmatic genomes across a large radiation of phyla.</title>
        <authorList>
            <person name="Brown C.T."/>
            <person name="Hug L.A."/>
            <person name="Thomas B.C."/>
            <person name="Sharon I."/>
            <person name="Castelle C.J."/>
            <person name="Singh A."/>
            <person name="Wilkins M.J."/>
            <person name="Williams K.H."/>
            <person name="Banfield J.F."/>
        </authorList>
    </citation>
    <scope>NUCLEOTIDE SEQUENCE [LARGE SCALE GENOMIC DNA]</scope>
</reference>
<evidence type="ECO:0000313" key="1">
    <source>
        <dbReference type="EMBL" id="KKP87921.1"/>
    </source>
</evidence>
<dbReference type="Pfam" id="PF11104">
    <property type="entry name" value="PilM_2"/>
    <property type="match status" value="1"/>
</dbReference>
<sequence length="339" mass="38026">MSDNAFCLDIGEKFIRVVDSKLKGNLIEVQTYGQTGAMPFYYNGGSDKNIESQADIIRELVTTLKIKKRNVNVIIPDSFSYSQIIDVPRLNDKELQSAIRYQADQFIPMPLDDISLDLEIIKEDVKNKQNTILLIASPKKIVSQLEKTLEYAGLNPVSLENEFSAIRRFYIEIGKFIAPSVLLLVNIGYTTSSIYLIDQISSVSFSRTIKIGLDIFIKDVKLNLNIDEKKALEILQQIGFEKNASINLQPYVQTILSELIGEINKFIILAKDKYNISLSQVILLNYNSLIMSLEKEIQTSLGIPTQSLTMENFLVKNSISSSFNGVSSSYISALVGGIR</sequence>
<dbReference type="Gene3D" id="3.30.1490.300">
    <property type="match status" value="1"/>
</dbReference>
<accession>A0A0G0DGN9</accession>
<proteinExistence type="predicted"/>
<gene>
    <name evidence="1" type="ORF">UR91_C0032G0009</name>
</gene>
<dbReference type="Gene3D" id="3.30.420.40">
    <property type="match status" value="2"/>
</dbReference>
<dbReference type="Proteomes" id="UP000034798">
    <property type="component" value="Unassembled WGS sequence"/>
</dbReference>
<dbReference type="InterPro" id="IPR050696">
    <property type="entry name" value="FtsA/MreB"/>
</dbReference>
<comment type="caution">
    <text evidence="1">The sequence shown here is derived from an EMBL/GenBank/DDBJ whole genome shotgun (WGS) entry which is preliminary data.</text>
</comment>
<evidence type="ECO:0000313" key="2">
    <source>
        <dbReference type="Proteomes" id="UP000034798"/>
    </source>
</evidence>
<dbReference type="SUPFAM" id="SSF53067">
    <property type="entry name" value="Actin-like ATPase domain"/>
    <property type="match status" value="1"/>
</dbReference>
<dbReference type="InterPro" id="IPR005883">
    <property type="entry name" value="PilM"/>
</dbReference>
<dbReference type="AlphaFoldDB" id="A0A0G0DGN9"/>
<dbReference type="PANTHER" id="PTHR32432:SF3">
    <property type="entry name" value="ETHANOLAMINE UTILIZATION PROTEIN EUTJ"/>
    <property type="match status" value="1"/>
</dbReference>
<dbReference type="PANTHER" id="PTHR32432">
    <property type="entry name" value="CELL DIVISION PROTEIN FTSA-RELATED"/>
    <property type="match status" value="1"/>
</dbReference>
<dbReference type="CDD" id="cd24049">
    <property type="entry name" value="ASKHA_NBD_PilM"/>
    <property type="match status" value="1"/>
</dbReference>
<dbReference type="InterPro" id="IPR043129">
    <property type="entry name" value="ATPase_NBD"/>
</dbReference>
<dbReference type="EMBL" id="LBQZ01000032">
    <property type="protein sequence ID" value="KKP87921.1"/>
    <property type="molecule type" value="Genomic_DNA"/>
</dbReference>